<protein>
    <submittedName>
        <fullName evidence="2">VPLPA-CTERM sorting domain-containing protein</fullName>
    </submittedName>
</protein>
<keyword evidence="1" id="KW-1133">Transmembrane helix</keyword>
<keyword evidence="3" id="KW-1185">Reference proteome</keyword>
<organism evidence="2 3">
    <name type="scientific">Paracoccus albicereus</name>
    <dbReference type="NCBI Taxonomy" id="2922394"/>
    <lineage>
        <taxon>Bacteria</taxon>
        <taxon>Pseudomonadati</taxon>
        <taxon>Pseudomonadota</taxon>
        <taxon>Alphaproteobacteria</taxon>
        <taxon>Rhodobacterales</taxon>
        <taxon>Paracoccaceae</taxon>
        <taxon>Paracoccus</taxon>
    </lineage>
</organism>
<dbReference type="RefSeq" id="WP_255331163.1">
    <property type="nucleotide sequence ID" value="NZ_JAKZEU010000009.1"/>
</dbReference>
<keyword evidence="1" id="KW-0812">Transmembrane</keyword>
<dbReference type="EMBL" id="JAKZEU010000009">
    <property type="protein sequence ID" value="MCQ0972167.1"/>
    <property type="molecule type" value="Genomic_DNA"/>
</dbReference>
<feature type="transmembrane region" description="Helical" evidence="1">
    <location>
        <begin position="172"/>
        <end position="191"/>
    </location>
</feature>
<dbReference type="NCBIfam" id="TIGR03370">
    <property type="entry name" value="VPLPA-CTERM"/>
    <property type="match status" value="1"/>
</dbReference>
<dbReference type="InterPro" id="IPR022472">
    <property type="entry name" value="VPLPA-CTERM"/>
</dbReference>
<accession>A0ABT1MV59</accession>
<evidence type="ECO:0000313" key="2">
    <source>
        <dbReference type="EMBL" id="MCQ0972167.1"/>
    </source>
</evidence>
<sequence length="198" mass="20845">MFSKTRIAGMIPFVFAVALIGGEASAAVVGFSPSIDLRNQDYTVGLDDSTSYTFSNSGEGGSFGFGLAAVETTGNAMVGSTFGSPSVYFTDPSRAPFVDDNLFTTYRSYDDPATIRLSERDSFIALRFMLQDGVHFGFARLAGLTLFDFAYETEAGKGIQAGPGPFTSPAPVPLPAGFPLLIAALGGLGLVRHKRKAA</sequence>
<name>A0ABT1MV59_9RHOB</name>
<proteinExistence type="predicted"/>
<comment type="caution">
    <text evidence="2">The sequence shown here is derived from an EMBL/GenBank/DDBJ whole genome shotgun (WGS) entry which is preliminary data.</text>
</comment>
<gene>
    <name evidence="2" type="ORF">MLD63_17240</name>
</gene>
<evidence type="ECO:0000313" key="3">
    <source>
        <dbReference type="Proteomes" id="UP001203945"/>
    </source>
</evidence>
<dbReference type="Proteomes" id="UP001203945">
    <property type="component" value="Unassembled WGS sequence"/>
</dbReference>
<evidence type="ECO:0000256" key="1">
    <source>
        <dbReference type="SAM" id="Phobius"/>
    </source>
</evidence>
<reference evidence="2 3" key="1">
    <citation type="submission" date="2022-03" db="EMBL/GenBank/DDBJ databases">
        <authorList>
            <person name="He Y."/>
        </authorList>
    </citation>
    <scope>NUCLEOTIDE SEQUENCE [LARGE SCALE GENOMIC DNA]</scope>
    <source>
        <strain evidence="2 3">TK19116</strain>
    </source>
</reference>
<keyword evidence="1" id="KW-0472">Membrane</keyword>